<feature type="active site" description="Proton donor" evidence="4">
    <location>
        <position position="158"/>
    </location>
</feature>
<evidence type="ECO:0000313" key="6">
    <source>
        <dbReference type="EMBL" id="KJF61195.1"/>
    </source>
</evidence>
<dbReference type="InParanoid" id="A0A0D8JV47"/>
<feature type="active site" evidence="4">
    <location>
        <position position="25"/>
    </location>
</feature>
<proteinExistence type="inferred from homology"/>
<organism evidence="6 7">
    <name type="scientific">Coccidioides immitis (strain RS)</name>
    <name type="common">Valley fever fungus</name>
    <dbReference type="NCBI Taxonomy" id="246410"/>
    <lineage>
        <taxon>Eukaryota</taxon>
        <taxon>Fungi</taxon>
        <taxon>Dikarya</taxon>
        <taxon>Ascomycota</taxon>
        <taxon>Pezizomycotina</taxon>
        <taxon>Eurotiomycetes</taxon>
        <taxon>Eurotiomycetidae</taxon>
        <taxon>Onygenales</taxon>
        <taxon>Onygenaceae</taxon>
        <taxon>Coccidioides</taxon>
    </lineage>
</organism>
<dbReference type="InterPro" id="IPR017867">
    <property type="entry name" value="Tyr_phospatase_low_mol_wt"/>
</dbReference>
<reference evidence="7" key="1">
    <citation type="journal article" date="2009" name="Genome Res.">
        <title>Comparative genomic analyses of the human fungal pathogens Coccidioides and their relatives.</title>
        <authorList>
            <person name="Sharpton T.J."/>
            <person name="Stajich J.E."/>
            <person name="Rounsley S.D."/>
            <person name="Gardner M.J."/>
            <person name="Wortman J.R."/>
            <person name="Jordar V.S."/>
            <person name="Maiti R."/>
            <person name="Kodira C.D."/>
            <person name="Neafsey D.E."/>
            <person name="Zeng Q."/>
            <person name="Hung C.-Y."/>
            <person name="McMahan C."/>
            <person name="Muszewska A."/>
            <person name="Grynberg M."/>
            <person name="Mandel M.A."/>
            <person name="Kellner E.M."/>
            <person name="Barker B.M."/>
            <person name="Galgiani J.N."/>
            <person name="Orbach M.J."/>
            <person name="Kirkland T.N."/>
            <person name="Cole G.T."/>
            <person name="Henn M.R."/>
            <person name="Birren B.W."/>
            <person name="Taylor J.W."/>
        </authorList>
    </citation>
    <scope>NUCLEOTIDE SEQUENCE [LARGE SCALE GENOMIC DNA]</scope>
    <source>
        <strain evidence="7">RS</strain>
    </source>
</reference>
<dbReference type="GeneID" id="24163782"/>
<evidence type="ECO:0000259" key="5">
    <source>
        <dbReference type="SMART" id="SM00226"/>
    </source>
</evidence>
<dbReference type="PANTHER" id="PTHR11717">
    <property type="entry name" value="LOW MOLECULAR WEIGHT PROTEIN TYROSINE PHOSPHATASE"/>
    <property type="match status" value="1"/>
</dbReference>
<feature type="active site" evidence="4">
    <location>
        <position position="19"/>
    </location>
</feature>
<dbReference type="FunCoup" id="A0A0D8JV47">
    <property type="interactions" value="578"/>
</dbReference>
<dbReference type="InterPro" id="IPR050438">
    <property type="entry name" value="LMW_PTPase"/>
</dbReference>
<dbReference type="SUPFAM" id="SSF52788">
    <property type="entry name" value="Phosphotyrosine protein phosphatases I"/>
    <property type="match status" value="1"/>
</dbReference>
<dbReference type="OrthoDB" id="3388at2759"/>
<evidence type="ECO:0000256" key="3">
    <source>
        <dbReference type="ARBA" id="ARBA00022912"/>
    </source>
</evidence>
<dbReference type="InterPro" id="IPR036196">
    <property type="entry name" value="Ptyr_pPase_sf"/>
</dbReference>
<dbReference type="Gene3D" id="3.40.50.2300">
    <property type="match status" value="1"/>
</dbReference>
<evidence type="ECO:0000313" key="7">
    <source>
        <dbReference type="Proteomes" id="UP000001261"/>
    </source>
</evidence>
<accession>A0A0D8JV47</accession>
<feature type="domain" description="Phosphotyrosine protein phosphatase I" evidence="5">
    <location>
        <begin position="13"/>
        <end position="184"/>
    </location>
</feature>
<evidence type="ECO:0000256" key="2">
    <source>
        <dbReference type="ARBA" id="ARBA00022801"/>
    </source>
</evidence>
<dbReference type="Pfam" id="PF01451">
    <property type="entry name" value="LMWPc"/>
    <property type="match status" value="1"/>
</dbReference>
<dbReference type="KEGG" id="cim:CIMG_11575"/>
<dbReference type="EMBL" id="GG704914">
    <property type="protein sequence ID" value="KJF61195.1"/>
    <property type="molecule type" value="Genomic_DNA"/>
</dbReference>
<dbReference type="SMART" id="SM00226">
    <property type="entry name" value="LMWPc"/>
    <property type="match status" value="1"/>
</dbReference>
<protein>
    <submittedName>
        <fullName evidence="6">Phosphotyrosine protein phosphatase</fullName>
    </submittedName>
</protein>
<gene>
    <name evidence="6" type="ORF">CIMG_11575</name>
</gene>
<evidence type="ECO:0000256" key="1">
    <source>
        <dbReference type="ARBA" id="ARBA00011063"/>
    </source>
</evidence>
<sequence>MGSNTEQSPDRELSVLFVCLGNICRSPMAEAVFQHHISNLPTTSSLKFKTIDSAGTGAYHVHSPPDPRTMSTLQRHNITKYRHAARKVNKADFKEFDYIFAMDDSNLYDLQELQEKVVRDNKKKGAAADGLAELRLFGDFNRDGSVCEKVGGGKSVPDPYYGGNDGFEDVFHQVVGHTEGFLKYLEKKSEAN</sequence>
<dbReference type="PRINTS" id="PR00719">
    <property type="entry name" value="LMWPTPASE"/>
</dbReference>
<dbReference type="RefSeq" id="XP_012213931.1">
    <property type="nucleotide sequence ID" value="XM_012358508.1"/>
</dbReference>
<keyword evidence="3" id="KW-0904">Protein phosphatase</keyword>
<dbReference type="OMA" id="YQQVTRF"/>
<keyword evidence="2" id="KW-0378">Hydrolase</keyword>
<dbReference type="AlphaFoldDB" id="A0A0D8JV47"/>
<dbReference type="STRING" id="246410.A0A0D8JV47"/>
<dbReference type="CDD" id="cd16343">
    <property type="entry name" value="LMWPTP"/>
    <property type="match status" value="1"/>
</dbReference>
<dbReference type="VEuPathDB" id="FungiDB:CIMG_11575"/>
<dbReference type="Proteomes" id="UP000001261">
    <property type="component" value="Unassembled WGS sequence"/>
</dbReference>
<dbReference type="GO" id="GO:0004725">
    <property type="term" value="F:protein tyrosine phosphatase activity"/>
    <property type="evidence" value="ECO:0007669"/>
    <property type="project" value="InterPro"/>
</dbReference>
<dbReference type="PANTHER" id="PTHR11717:SF7">
    <property type="entry name" value="LOW MOLECULAR WEIGHT PHOSPHOTYROSINE PROTEIN PHOSPHATASE"/>
    <property type="match status" value="1"/>
</dbReference>
<dbReference type="InterPro" id="IPR023485">
    <property type="entry name" value="Ptyr_pPase"/>
</dbReference>
<comment type="similarity">
    <text evidence="1">Belongs to the low molecular weight phosphotyrosine protein phosphatase family.</text>
</comment>
<keyword evidence="7" id="KW-1185">Reference proteome</keyword>
<evidence type="ECO:0000256" key="4">
    <source>
        <dbReference type="PIRSR" id="PIRSR617867-1"/>
    </source>
</evidence>
<reference evidence="7" key="2">
    <citation type="journal article" date="2010" name="Genome Res.">
        <title>Population genomic sequencing of Coccidioides fungi reveals recent hybridization and transposon control.</title>
        <authorList>
            <person name="Neafsey D.E."/>
            <person name="Barker B.M."/>
            <person name="Sharpton T.J."/>
            <person name="Stajich J.E."/>
            <person name="Park D.J."/>
            <person name="Whiston E."/>
            <person name="Hung C.-Y."/>
            <person name="McMahan C."/>
            <person name="White J."/>
            <person name="Sykes S."/>
            <person name="Heiman D."/>
            <person name="Young S."/>
            <person name="Zeng Q."/>
            <person name="Abouelleil A."/>
            <person name="Aftuck L."/>
            <person name="Bessette D."/>
            <person name="Brown A."/>
            <person name="FitzGerald M."/>
            <person name="Lui A."/>
            <person name="Macdonald J.P."/>
            <person name="Priest M."/>
            <person name="Orbach M.J."/>
            <person name="Galgiani J.N."/>
            <person name="Kirkland T.N."/>
            <person name="Cole G.T."/>
            <person name="Birren B.W."/>
            <person name="Henn M.R."/>
            <person name="Taylor J.W."/>
            <person name="Rounsley S.D."/>
        </authorList>
    </citation>
    <scope>GENOME REANNOTATION</scope>
    <source>
        <strain evidence="7">RS</strain>
    </source>
</reference>
<name>A0A0D8JV47_COCIM</name>